<gene>
    <name evidence="1" type="ORF">KC19_12G065300</name>
</gene>
<dbReference type="Proteomes" id="UP000822688">
    <property type="component" value="Chromosome 12"/>
</dbReference>
<proteinExistence type="predicted"/>
<protein>
    <submittedName>
        <fullName evidence="1">Uncharacterized protein</fullName>
    </submittedName>
</protein>
<name>A0A8T0G5F2_CERPU</name>
<dbReference type="EMBL" id="CM026433">
    <property type="protein sequence ID" value="KAG0554131.1"/>
    <property type="molecule type" value="Genomic_DNA"/>
</dbReference>
<dbReference type="AlphaFoldDB" id="A0A8T0G5F2"/>
<evidence type="ECO:0000313" key="1">
    <source>
        <dbReference type="EMBL" id="KAG0554131.1"/>
    </source>
</evidence>
<comment type="caution">
    <text evidence="1">The sequence shown here is derived from an EMBL/GenBank/DDBJ whole genome shotgun (WGS) entry which is preliminary data.</text>
</comment>
<accession>A0A8T0G5F2</accession>
<evidence type="ECO:0000313" key="2">
    <source>
        <dbReference type="Proteomes" id="UP000822688"/>
    </source>
</evidence>
<sequence length="110" mass="12359">MICKRGLRFVGPRQGVVKVRERCAVQCKLSLRAATHVCEENKIRDHMSVDTSGKAVSNVPDFAYSNWVQLSGMSGTETSMATYSRPEPESRTYAKEIVAKDWILVSIHKE</sequence>
<reference evidence="1" key="1">
    <citation type="submission" date="2020-06" db="EMBL/GenBank/DDBJ databases">
        <title>WGS assembly of Ceratodon purpureus strain R40.</title>
        <authorList>
            <person name="Carey S.B."/>
            <person name="Jenkins J."/>
            <person name="Shu S."/>
            <person name="Lovell J.T."/>
            <person name="Sreedasyam A."/>
            <person name="Maumus F."/>
            <person name="Tiley G.P."/>
            <person name="Fernandez-Pozo N."/>
            <person name="Barry K."/>
            <person name="Chen C."/>
            <person name="Wang M."/>
            <person name="Lipzen A."/>
            <person name="Daum C."/>
            <person name="Saski C.A."/>
            <person name="Payton A.C."/>
            <person name="Mcbreen J.C."/>
            <person name="Conrad R.E."/>
            <person name="Kollar L.M."/>
            <person name="Olsson S."/>
            <person name="Huttunen S."/>
            <person name="Landis J.B."/>
            <person name="Wickett N.J."/>
            <person name="Johnson M.G."/>
            <person name="Rensing S.A."/>
            <person name="Grimwood J."/>
            <person name="Schmutz J."/>
            <person name="Mcdaniel S.F."/>
        </authorList>
    </citation>
    <scope>NUCLEOTIDE SEQUENCE</scope>
    <source>
        <strain evidence="1">R40</strain>
    </source>
</reference>
<organism evidence="1 2">
    <name type="scientific">Ceratodon purpureus</name>
    <name type="common">Fire moss</name>
    <name type="synonym">Dicranum purpureum</name>
    <dbReference type="NCBI Taxonomy" id="3225"/>
    <lineage>
        <taxon>Eukaryota</taxon>
        <taxon>Viridiplantae</taxon>
        <taxon>Streptophyta</taxon>
        <taxon>Embryophyta</taxon>
        <taxon>Bryophyta</taxon>
        <taxon>Bryophytina</taxon>
        <taxon>Bryopsida</taxon>
        <taxon>Dicranidae</taxon>
        <taxon>Pseudoditrichales</taxon>
        <taxon>Ditrichaceae</taxon>
        <taxon>Ceratodon</taxon>
    </lineage>
</organism>
<keyword evidence="2" id="KW-1185">Reference proteome</keyword>